<evidence type="ECO:0000256" key="4">
    <source>
        <dbReference type="ARBA" id="ARBA00022801"/>
    </source>
</evidence>
<gene>
    <name evidence="6" type="ORF">DPMN_030324</name>
</gene>
<dbReference type="EMBL" id="JAIWYP010000002">
    <property type="protein sequence ID" value="KAH3867199.1"/>
    <property type="molecule type" value="Genomic_DNA"/>
</dbReference>
<accession>A0A9D4M071</accession>
<organism evidence="6 7">
    <name type="scientific">Dreissena polymorpha</name>
    <name type="common">Zebra mussel</name>
    <name type="synonym">Mytilus polymorpha</name>
    <dbReference type="NCBI Taxonomy" id="45954"/>
    <lineage>
        <taxon>Eukaryota</taxon>
        <taxon>Metazoa</taxon>
        <taxon>Spiralia</taxon>
        <taxon>Lophotrochozoa</taxon>
        <taxon>Mollusca</taxon>
        <taxon>Bivalvia</taxon>
        <taxon>Autobranchia</taxon>
        <taxon>Heteroconchia</taxon>
        <taxon>Euheterodonta</taxon>
        <taxon>Imparidentia</taxon>
        <taxon>Neoheterodontei</taxon>
        <taxon>Myida</taxon>
        <taxon>Dreissenoidea</taxon>
        <taxon>Dreissenidae</taxon>
        <taxon>Dreissena</taxon>
    </lineage>
</organism>
<evidence type="ECO:0000256" key="1">
    <source>
        <dbReference type="ARBA" id="ARBA00001231"/>
    </source>
</evidence>
<dbReference type="InterPro" id="IPR015883">
    <property type="entry name" value="Glyco_hydro_20_cat"/>
</dbReference>
<dbReference type="PANTHER" id="PTHR22600:SF57">
    <property type="entry name" value="BETA-N-ACETYLHEXOSAMINIDASE"/>
    <property type="match status" value="1"/>
</dbReference>
<name>A0A9D4M071_DREPO</name>
<keyword evidence="4" id="KW-0378">Hydrolase</keyword>
<dbReference type="InterPro" id="IPR017853">
    <property type="entry name" value="GH"/>
</dbReference>
<dbReference type="AlphaFoldDB" id="A0A9D4M071"/>
<reference evidence="6" key="2">
    <citation type="submission" date="2020-11" db="EMBL/GenBank/DDBJ databases">
        <authorList>
            <person name="McCartney M.A."/>
            <person name="Auch B."/>
            <person name="Kono T."/>
            <person name="Mallez S."/>
            <person name="Becker A."/>
            <person name="Gohl D.M."/>
            <person name="Silverstein K.A.T."/>
            <person name="Koren S."/>
            <person name="Bechman K.B."/>
            <person name="Herman A."/>
            <person name="Abrahante J.E."/>
            <person name="Garbe J."/>
        </authorList>
    </citation>
    <scope>NUCLEOTIDE SEQUENCE</scope>
    <source>
        <strain evidence="6">Duluth1</strain>
        <tissue evidence="6">Whole animal</tissue>
    </source>
</reference>
<evidence type="ECO:0000313" key="7">
    <source>
        <dbReference type="Proteomes" id="UP000828390"/>
    </source>
</evidence>
<dbReference type="GO" id="GO:0004563">
    <property type="term" value="F:beta-N-acetylhexosaminidase activity"/>
    <property type="evidence" value="ECO:0007669"/>
    <property type="project" value="UniProtKB-EC"/>
</dbReference>
<dbReference type="Pfam" id="PF00728">
    <property type="entry name" value="Glyco_hydro_20"/>
    <property type="match status" value="1"/>
</dbReference>
<comment type="caution">
    <text evidence="6">The sequence shown here is derived from an EMBL/GenBank/DDBJ whole genome shotgun (WGS) entry which is preliminary data.</text>
</comment>
<dbReference type="Gene3D" id="3.20.20.80">
    <property type="entry name" value="Glycosidases"/>
    <property type="match status" value="1"/>
</dbReference>
<comment type="catalytic activity">
    <reaction evidence="1">
        <text>Hydrolysis of terminal non-reducing N-acetyl-D-hexosamine residues in N-acetyl-beta-D-hexosaminides.</text>
        <dbReference type="EC" id="3.2.1.52"/>
    </reaction>
</comment>
<proteinExistence type="inferred from homology"/>
<protein>
    <recommendedName>
        <fullName evidence="3">beta-N-acetylhexosaminidase</fullName>
        <ecNumber evidence="3">3.2.1.52</ecNumber>
    </recommendedName>
</protein>
<dbReference type="Proteomes" id="UP000828390">
    <property type="component" value="Unassembled WGS sequence"/>
</dbReference>
<dbReference type="InterPro" id="IPR025705">
    <property type="entry name" value="Beta_hexosaminidase_sua/sub"/>
</dbReference>
<feature type="domain" description="Glycoside hydrolase family 20 catalytic" evidence="5">
    <location>
        <begin position="1"/>
        <end position="39"/>
    </location>
</feature>
<reference evidence="6" key="1">
    <citation type="journal article" date="2019" name="bioRxiv">
        <title>The Genome of the Zebra Mussel, Dreissena polymorpha: A Resource for Invasive Species Research.</title>
        <authorList>
            <person name="McCartney M.A."/>
            <person name="Auch B."/>
            <person name="Kono T."/>
            <person name="Mallez S."/>
            <person name="Zhang Y."/>
            <person name="Obille A."/>
            <person name="Becker A."/>
            <person name="Abrahante J.E."/>
            <person name="Garbe J."/>
            <person name="Badalamenti J.P."/>
            <person name="Herman A."/>
            <person name="Mangelson H."/>
            <person name="Liachko I."/>
            <person name="Sullivan S."/>
            <person name="Sone E.D."/>
            <person name="Koren S."/>
            <person name="Silverstein K.A.T."/>
            <person name="Beckman K.B."/>
            <person name="Gohl D.M."/>
        </authorList>
    </citation>
    <scope>NUCLEOTIDE SEQUENCE</scope>
    <source>
        <strain evidence="6">Duluth1</strain>
        <tissue evidence="6">Whole animal</tissue>
    </source>
</reference>
<comment type="similarity">
    <text evidence="2">Belongs to the glycosyl hydrolase 20 family.</text>
</comment>
<dbReference type="GO" id="GO:0016020">
    <property type="term" value="C:membrane"/>
    <property type="evidence" value="ECO:0007669"/>
    <property type="project" value="TreeGrafter"/>
</dbReference>
<dbReference type="EC" id="3.2.1.52" evidence="3"/>
<sequence>MAMYKMNVLHLHLTDDEGWRLEIDGLPELTEVSLDKQKKGDISKMQIRGHFLA</sequence>
<dbReference type="SUPFAM" id="SSF51445">
    <property type="entry name" value="(Trans)glycosidases"/>
    <property type="match status" value="1"/>
</dbReference>
<evidence type="ECO:0000313" key="6">
    <source>
        <dbReference type="EMBL" id="KAH3867199.1"/>
    </source>
</evidence>
<evidence type="ECO:0000259" key="5">
    <source>
        <dbReference type="Pfam" id="PF00728"/>
    </source>
</evidence>
<evidence type="ECO:0000256" key="2">
    <source>
        <dbReference type="ARBA" id="ARBA00006285"/>
    </source>
</evidence>
<dbReference type="PANTHER" id="PTHR22600">
    <property type="entry name" value="BETA-HEXOSAMINIDASE"/>
    <property type="match status" value="1"/>
</dbReference>
<dbReference type="GO" id="GO:0005975">
    <property type="term" value="P:carbohydrate metabolic process"/>
    <property type="evidence" value="ECO:0007669"/>
    <property type="project" value="InterPro"/>
</dbReference>
<evidence type="ECO:0000256" key="3">
    <source>
        <dbReference type="ARBA" id="ARBA00012663"/>
    </source>
</evidence>
<keyword evidence="7" id="KW-1185">Reference proteome</keyword>
<dbReference type="GO" id="GO:0030203">
    <property type="term" value="P:glycosaminoglycan metabolic process"/>
    <property type="evidence" value="ECO:0007669"/>
    <property type="project" value="TreeGrafter"/>
</dbReference>